<evidence type="ECO:0000313" key="4">
    <source>
        <dbReference type="Proteomes" id="UP000705983"/>
    </source>
</evidence>
<dbReference type="EMBL" id="JAFFJS010000001">
    <property type="protein sequence ID" value="MBM9432310.1"/>
    <property type="molecule type" value="Genomic_DNA"/>
</dbReference>
<feature type="transmembrane region" description="Helical" evidence="1">
    <location>
        <begin position="21"/>
        <end position="43"/>
    </location>
</feature>
<dbReference type="NCBIfam" id="NF041390">
    <property type="entry name" value="TadE_Rv3655c"/>
    <property type="match status" value="1"/>
</dbReference>
<keyword evidence="1" id="KW-0472">Membrane</keyword>
<sequence>MKQTQRQRGSDRERGMVTAELAMTLPVVMTVLFLVVSLGLALVTQLRITDAAREAARGYAMEMSESEIRAIVSDRAGHKAEIRVRDSGETLAVTVQAPVGGPWSLLDLTAESTITVFAEGGG</sequence>
<comment type="caution">
    <text evidence="3">The sequence shown here is derived from an EMBL/GenBank/DDBJ whole genome shotgun (WGS) entry which is preliminary data.</text>
</comment>
<evidence type="ECO:0000256" key="1">
    <source>
        <dbReference type="SAM" id="Phobius"/>
    </source>
</evidence>
<protein>
    <submittedName>
        <fullName evidence="3">Pilus assembly protein</fullName>
    </submittedName>
</protein>
<organism evidence="3 4">
    <name type="scientific">Flaviflexus equikiangi</name>
    <dbReference type="NCBI Taxonomy" id="2758573"/>
    <lineage>
        <taxon>Bacteria</taxon>
        <taxon>Bacillati</taxon>
        <taxon>Actinomycetota</taxon>
        <taxon>Actinomycetes</taxon>
        <taxon>Actinomycetales</taxon>
        <taxon>Actinomycetaceae</taxon>
        <taxon>Flaviflexus</taxon>
    </lineage>
</organism>
<dbReference type="InterPro" id="IPR049790">
    <property type="entry name" value="Rv3655c/TadE"/>
</dbReference>
<dbReference type="RefSeq" id="WP_182172244.1">
    <property type="nucleotide sequence ID" value="NZ_CP059676.1"/>
</dbReference>
<accession>A0ABS2TCE0</accession>
<keyword evidence="4" id="KW-1185">Reference proteome</keyword>
<name>A0ABS2TCE0_9ACTO</name>
<gene>
    <name evidence="3" type="ORF">JVW63_01105</name>
</gene>
<reference evidence="4" key="1">
    <citation type="submission" date="2021-02" db="EMBL/GenBank/DDBJ databases">
        <title>Leucobacter sp. CX169.</title>
        <authorList>
            <person name="Cheng Y."/>
        </authorList>
    </citation>
    <scope>NUCLEOTIDE SEQUENCE [LARGE SCALE GENOMIC DNA]</scope>
    <source>
        <strain evidence="4">JY899</strain>
    </source>
</reference>
<keyword evidence="1" id="KW-0812">Transmembrane</keyword>
<dbReference type="InterPro" id="IPR012495">
    <property type="entry name" value="TadE-like_dom"/>
</dbReference>
<feature type="domain" description="TadE-like" evidence="2">
    <location>
        <begin position="15"/>
        <end position="57"/>
    </location>
</feature>
<keyword evidence="1" id="KW-1133">Transmembrane helix</keyword>
<dbReference type="Proteomes" id="UP000705983">
    <property type="component" value="Unassembled WGS sequence"/>
</dbReference>
<proteinExistence type="predicted"/>
<evidence type="ECO:0000313" key="3">
    <source>
        <dbReference type="EMBL" id="MBM9432310.1"/>
    </source>
</evidence>
<evidence type="ECO:0000259" key="2">
    <source>
        <dbReference type="Pfam" id="PF07811"/>
    </source>
</evidence>
<dbReference type="Pfam" id="PF07811">
    <property type="entry name" value="TadE"/>
    <property type="match status" value="1"/>
</dbReference>